<sequence>MTPSLIHSSTAPQLHSSGWIHGCSCHDALTDSQLHSSTAPGGSTAVHAMTPSLIYSSTAPGGSTAVHAMTPSLIHSSTAPQLHSSGWIHGCSCHDALTDSHIFVKREASLSTHTHTHTQRSRSNAVPCHMPREFVRAAGVFGHFPVAAFGSAGLNL</sequence>
<evidence type="ECO:0000313" key="2">
    <source>
        <dbReference type="Proteomes" id="UP001283361"/>
    </source>
</evidence>
<keyword evidence="2" id="KW-1185">Reference proteome</keyword>
<dbReference type="AlphaFoldDB" id="A0AAE1A8B9"/>
<protein>
    <submittedName>
        <fullName evidence="1">Uncharacterized protein</fullName>
    </submittedName>
</protein>
<dbReference type="Proteomes" id="UP001283361">
    <property type="component" value="Unassembled WGS sequence"/>
</dbReference>
<dbReference type="EMBL" id="JAWDGP010002500">
    <property type="protein sequence ID" value="KAK3782481.1"/>
    <property type="molecule type" value="Genomic_DNA"/>
</dbReference>
<proteinExistence type="predicted"/>
<evidence type="ECO:0000313" key="1">
    <source>
        <dbReference type="EMBL" id="KAK3782481.1"/>
    </source>
</evidence>
<reference evidence="1" key="1">
    <citation type="journal article" date="2023" name="G3 (Bethesda)">
        <title>A reference genome for the long-term kleptoplast-retaining sea slug Elysia crispata morphotype clarki.</title>
        <authorList>
            <person name="Eastman K.E."/>
            <person name="Pendleton A.L."/>
            <person name="Shaikh M.A."/>
            <person name="Suttiyut T."/>
            <person name="Ogas R."/>
            <person name="Tomko P."/>
            <person name="Gavelis G."/>
            <person name="Widhalm J.R."/>
            <person name="Wisecaver J.H."/>
        </authorList>
    </citation>
    <scope>NUCLEOTIDE SEQUENCE</scope>
    <source>
        <strain evidence="1">ECLA1</strain>
    </source>
</reference>
<accession>A0AAE1A8B9</accession>
<organism evidence="1 2">
    <name type="scientific">Elysia crispata</name>
    <name type="common">lettuce slug</name>
    <dbReference type="NCBI Taxonomy" id="231223"/>
    <lineage>
        <taxon>Eukaryota</taxon>
        <taxon>Metazoa</taxon>
        <taxon>Spiralia</taxon>
        <taxon>Lophotrochozoa</taxon>
        <taxon>Mollusca</taxon>
        <taxon>Gastropoda</taxon>
        <taxon>Heterobranchia</taxon>
        <taxon>Euthyneura</taxon>
        <taxon>Panpulmonata</taxon>
        <taxon>Sacoglossa</taxon>
        <taxon>Placobranchoidea</taxon>
        <taxon>Plakobranchidae</taxon>
        <taxon>Elysia</taxon>
    </lineage>
</organism>
<comment type="caution">
    <text evidence="1">The sequence shown here is derived from an EMBL/GenBank/DDBJ whole genome shotgun (WGS) entry which is preliminary data.</text>
</comment>
<name>A0AAE1A8B9_9GAST</name>
<gene>
    <name evidence="1" type="ORF">RRG08_003336</name>
</gene>